<name>A0A8J7REV6_9HYPH</name>
<gene>
    <name evidence="2" type="ORF">J5Y06_00865</name>
</gene>
<dbReference type="RefSeq" id="WP_209334305.1">
    <property type="nucleotide sequence ID" value="NZ_JAGIYY010000001.1"/>
</dbReference>
<proteinExistence type="inferred from homology"/>
<dbReference type="InterPro" id="IPR016117">
    <property type="entry name" value="ArgJ-like_dom_sf"/>
</dbReference>
<organism evidence="2 3">
    <name type="scientific">Tianweitania sediminis</name>
    <dbReference type="NCBI Taxonomy" id="1502156"/>
    <lineage>
        <taxon>Bacteria</taxon>
        <taxon>Pseudomonadati</taxon>
        <taxon>Pseudomonadota</taxon>
        <taxon>Alphaproteobacteria</taxon>
        <taxon>Hyphomicrobiales</taxon>
        <taxon>Phyllobacteriaceae</taxon>
        <taxon>Tianweitania</taxon>
    </lineage>
</organism>
<dbReference type="Gene3D" id="3.60.70.12">
    <property type="entry name" value="L-amino peptidase D-ALA esterase/amidase"/>
    <property type="match status" value="1"/>
</dbReference>
<dbReference type="EMBL" id="JAGIYY010000001">
    <property type="protein sequence ID" value="MBP0437201.1"/>
    <property type="molecule type" value="Genomic_DNA"/>
</dbReference>
<keyword evidence="3" id="KW-1185">Reference proteome</keyword>
<accession>A0A8J7REV6</accession>
<sequence length="345" mass="35793">MMAARQFGFHVGRLAPGALNVITDVPGVLVGHTTLAEGTTATGVTAVLPHGGDLFQTKVRASADIINGFGKSVGLMQLAELGTIETPILLTNTFSVATCAEALIKRAVESNPGIGRETSTVNPLVLECNDGRINDIQAMSVSLKDAWAALDAASTGSVQQGNVGAGTGMTSFGFKSGIGSASRLISIASRSFTVGALVLSNFGRAGDLILPDGRRADPRQAKQPESGSIIIILGMDVPLDNRQLSRVARRAAAGLARLGSFWGHGSGDISIAFTTADPVLHSSASPFMSIERIHDGSIDLVFEAAVEATTEAILNALCFASPARGRDGRMVPALGDWLTQHATDF</sequence>
<comment type="caution">
    <text evidence="2">The sequence shown here is derived from an EMBL/GenBank/DDBJ whole genome shotgun (WGS) entry which is preliminary data.</text>
</comment>
<reference evidence="2" key="1">
    <citation type="submission" date="2021-03" db="EMBL/GenBank/DDBJ databases">
        <title>Genome sequencing and assembly of Tianweitania sediminis.</title>
        <authorList>
            <person name="Chhetri G."/>
        </authorList>
    </citation>
    <scope>NUCLEOTIDE SEQUENCE</scope>
    <source>
        <strain evidence="2">Z8</strain>
    </source>
</reference>
<evidence type="ECO:0000256" key="1">
    <source>
        <dbReference type="ARBA" id="ARBA00007068"/>
    </source>
</evidence>
<dbReference type="AlphaFoldDB" id="A0A8J7REV6"/>
<dbReference type="PANTHER" id="PTHR36512:SF3">
    <property type="entry name" value="BLR5678 PROTEIN"/>
    <property type="match status" value="1"/>
</dbReference>
<dbReference type="PANTHER" id="PTHR36512">
    <property type="entry name" value="D-AMINOPEPTIDASE"/>
    <property type="match status" value="1"/>
</dbReference>
<dbReference type="Proteomes" id="UP000666240">
    <property type="component" value="Unassembled WGS sequence"/>
</dbReference>
<evidence type="ECO:0000313" key="2">
    <source>
        <dbReference type="EMBL" id="MBP0437201.1"/>
    </source>
</evidence>
<dbReference type="InterPro" id="IPR005321">
    <property type="entry name" value="Peptidase_S58_DmpA"/>
</dbReference>
<dbReference type="SUPFAM" id="SSF56266">
    <property type="entry name" value="DmpA/ArgJ-like"/>
    <property type="match status" value="1"/>
</dbReference>
<protein>
    <submittedName>
        <fullName evidence="2">P1 family peptidase</fullName>
    </submittedName>
</protein>
<evidence type="ECO:0000313" key="3">
    <source>
        <dbReference type="Proteomes" id="UP000666240"/>
    </source>
</evidence>
<dbReference type="CDD" id="cd02253">
    <property type="entry name" value="DmpA"/>
    <property type="match status" value="1"/>
</dbReference>
<dbReference type="GO" id="GO:0004177">
    <property type="term" value="F:aminopeptidase activity"/>
    <property type="evidence" value="ECO:0007669"/>
    <property type="project" value="TreeGrafter"/>
</dbReference>
<dbReference type="Pfam" id="PF03576">
    <property type="entry name" value="Peptidase_S58"/>
    <property type="match status" value="1"/>
</dbReference>
<comment type="similarity">
    <text evidence="1">Belongs to the peptidase S58 family.</text>
</comment>